<sequence length="200" mass="22413">MKNKGSVLRNRRGTQISPSDDQSSEIKCFEMHSIGISEKDVVTTITPMRIIDAPISCRYHIIKLYMRDSAMPSTSSTARKQIMCISQHRYAKVLPSLKFRSDFCSGSFKTAPKTKDTAPKMAKCKNVSRNYSLSQNHNGDSLWPLLTPHPREQPRGMSIHCFLSGTLCSVAKISENMLLLIPFAEDGKKSSQKNTKSVEL</sequence>
<dbReference type="AlphaFoldDB" id="A0A9X0D809"/>
<comment type="caution">
    <text evidence="2">The sequence shown here is derived from an EMBL/GenBank/DDBJ whole genome shotgun (WGS) entry which is preliminary data.</text>
</comment>
<protein>
    <submittedName>
        <fullName evidence="2">Uncharacterized protein</fullName>
    </submittedName>
</protein>
<proteinExistence type="predicted"/>
<dbReference type="EMBL" id="MU825419">
    <property type="protein sequence ID" value="KAJ7390225.1"/>
    <property type="molecule type" value="Genomic_DNA"/>
</dbReference>
<reference evidence="2" key="1">
    <citation type="submission" date="2023-01" db="EMBL/GenBank/DDBJ databases">
        <title>Genome assembly of the deep-sea coral Lophelia pertusa.</title>
        <authorList>
            <person name="Herrera S."/>
            <person name="Cordes E."/>
        </authorList>
    </citation>
    <scope>NUCLEOTIDE SEQUENCE</scope>
    <source>
        <strain evidence="2">USNM1676648</strain>
        <tissue evidence="2">Polyp</tissue>
    </source>
</reference>
<evidence type="ECO:0000313" key="3">
    <source>
        <dbReference type="Proteomes" id="UP001163046"/>
    </source>
</evidence>
<dbReference type="Proteomes" id="UP001163046">
    <property type="component" value="Unassembled WGS sequence"/>
</dbReference>
<gene>
    <name evidence="2" type="ORF">OS493_026736</name>
</gene>
<organism evidence="2 3">
    <name type="scientific">Desmophyllum pertusum</name>
    <dbReference type="NCBI Taxonomy" id="174260"/>
    <lineage>
        <taxon>Eukaryota</taxon>
        <taxon>Metazoa</taxon>
        <taxon>Cnidaria</taxon>
        <taxon>Anthozoa</taxon>
        <taxon>Hexacorallia</taxon>
        <taxon>Scleractinia</taxon>
        <taxon>Caryophylliina</taxon>
        <taxon>Caryophylliidae</taxon>
        <taxon>Desmophyllum</taxon>
    </lineage>
</organism>
<keyword evidence="3" id="KW-1185">Reference proteome</keyword>
<evidence type="ECO:0000313" key="2">
    <source>
        <dbReference type="EMBL" id="KAJ7390225.1"/>
    </source>
</evidence>
<accession>A0A9X0D809</accession>
<evidence type="ECO:0000256" key="1">
    <source>
        <dbReference type="SAM" id="MobiDB-lite"/>
    </source>
</evidence>
<feature type="region of interest" description="Disordered" evidence="1">
    <location>
        <begin position="1"/>
        <end position="23"/>
    </location>
</feature>
<name>A0A9X0D809_9CNID</name>